<organism evidence="4 5">
    <name type="scientific">Pisum sativum</name>
    <name type="common">Garden pea</name>
    <name type="synonym">Lathyrus oleraceus</name>
    <dbReference type="NCBI Taxonomy" id="3888"/>
    <lineage>
        <taxon>Eukaryota</taxon>
        <taxon>Viridiplantae</taxon>
        <taxon>Streptophyta</taxon>
        <taxon>Embryophyta</taxon>
        <taxon>Tracheophyta</taxon>
        <taxon>Spermatophyta</taxon>
        <taxon>Magnoliopsida</taxon>
        <taxon>eudicotyledons</taxon>
        <taxon>Gunneridae</taxon>
        <taxon>Pentapetalae</taxon>
        <taxon>rosids</taxon>
        <taxon>fabids</taxon>
        <taxon>Fabales</taxon>
        <taxon>Fabaceae</taxon>
        <taxon>Papilionoideae</taxon>
        <taxon>50 kb inversion clade</taxon>
        <taxon>NPAAA clade</taxon>
        <taxon>Hologalegina</taxon>
        <taxon>IRL clade</taxon>
        <taxon>Fabeae</taxon>
        <taxon>Lathyrus</taxon>
    </lineage>
</organism>
<evidence type="ECO:0000259" key="2">
    <source>
        <dbReference type="Pfam" id="PF13952"/>
    </source>
</evidence>
<dbReference type="EMBL" id="JAMSHJ010000001">
    <property type="protein sequence ID" value="KAI5442502.1"/>
    <property type="molecule type" value="Genomic_DNA"/>
</dbReference>
<feature type="domain" description="DUF4216" evidence="2">
    <location>
        <begin position="268"/>
        <end position="334"/>
    </location>
</feature>
<evidence type="ECO:0000256" key="1">
    <source>
        <dbReference type="SAM" id="MobiDB-lite"/>
    </source>
</evidence>
<proteinExistence type="predicted"/>
<sequence length="413" mass="46904">MLHSTPPSLNHLKVFGCLAYSSTLHNNRTKFAPRARKSIFLGYREGTKGYLLYDPLTHEFYVSRNVTFHETIFPFASPPPENNSVSINPNTNTIETFDILTDIPPSLTSPNEPTSPPSLHNLPPPTHDITSSPSPHQLPPSPHDIISPTSPPVPTRKSNRLTKPPAYLSEYHCNLLSSMLPASNPGISTKRILEMSHVNDERNRTPSPYVKALALSPNPKATSWHIYFVNGFKFHTEEWNHGKKTTNCGVHVKGITNGGEDYFYGILQLEYHDFSNKIILFYCALFDPTNNSGTRVNNEYNIVDIKMNKRFHQYDSFILAQEVKQVYYVPYPDMCRNVHRWCVAITTKPRGCVEIDNTEDEMPYQSDEMSPVMPITELEQIRGLADEGLIDEIAEVLVTNYPMIQDGENNYVY</sequence>
<comment type="caution">
    <text evidence="4">The sequence shown here is derived from an EMBL/GenBank/DDBJ whole genome shotgun (WGS) entry which is preliminary data.</text>
</comment>
<gene>
    <name evidence="4" type="ORF">KIW84_011525</name>
</gene>
<accession>A0A9D5GV39</accession>
<dbReference type="AlphaFoldDB" id="A0A9D5GV39"/>
<protein>
    <recommendedName>
        <fullName evidence="6">DUF4216 domain-containing protein</fullName>
    </recommendedName>
</protein>
<name>A0A9D5GV39_PEA</name>
<evidence type="ECO:0008006" key="6">
    <source>
        <dbReference type="Google" id="ProtNLM"/>
    </source>
</evidence>
<evidence type="ECO:0000259" key="3">
    <source>
        <dbReference type="Pfam" id="PF25597"/>
    </source>
</evidence>
<dbReference type="Pfam" id="PF13952">
    <property type="entry name" value="DUF4216"/>
    <property type="match status" value="1"/>
</dbReference>
<evidence type="ECO:0000313" key="5">
    <source>
        <dbReference type="Proteomes" id="UP001058974"/>
    </source>
</evidence>
<dbReference type="InterPro" id="IPR025312">
    <property type="entry name" value="DUF4216"/>
</dbReference>
<dbReference type="PANTHER" id="PTHR48258:SF4">
    <property type="entry name" value="DUF4216 DOMAIN-CONTAINING PROTEIN"/>
    <property type="match status" value="1"/>
</dbReference>
<dbReference type="Gramene" id="Psat01G0152500-T1">
    <property type="protein sequence ID" value="KAI5442502.1"/>
    <property type="gene ID" value="KIW84_011525"/>
</dbReference>
<reference evidence="4 5" key="1">
    <citation type="journal article" date="2022" name="Nat. Genet.">
        <title>Improved pea reference genome and pan-genome highlight genomic features and evolutionary characteristics.</title>
        <authorList>
            <person name="Yang T."/>
            <person name="Liu R."/>
            <person name="Luo Y."/>
            <person name="Hu S."/>
            <person name="Wang D."/>
            <person name="Wang C."/>
            <person name="Pandey M.K."/>
            <person name="Ge S."/>
            <person name="Xu Q."/>
            <person name="Li N."/>
            <person name="Li G."/>
            <person name="Huang Y."/>
            <person name="Saxena R.K."/>
            <person name="Ji Y."/>
            <person name="Li M."/>
            <person name="Yan X."/>
            <person name="He Y."/>
            <person name="Liu Y."/>
            <person name="Wang X."/>
            <person name="Xiang C."/>
            <person name="Varshney R.K."/>
            <person name="Ding H."/>
            <person name="Gao S."/>
            <person name="Zong X."/>
        </authorList>
    </citation>
    <scope>NUCLEOTIDE SEQUENCE [LARGE SCALE GENOMIC DNA]</scope>
    <source>
        <strain evidence="4 5">cv. Zhongwan 6</strain>
    </source>
</reference>
<feature type="region of interest" description="Disordered" evidence="1">
    <location>
        <begin position="101"/>
        <end position="162"/>
    </location>
</feature>
<keyword evidence="5" id="KW-1185">Reference proteome</keyword>
<dbReference type="Proteomes" id="UP001058974">
    <property type="component" value="Chromosome 1"/>
</dbReference>
<dbReference type="InterPro" id="IPR057670">
    <property type="entry name" value="SH3_retrovirus"/>
</dbReference>
<dbReference type="PANTHER" id="PTHR48258">
    <property type="entry name" value="DUF4218 DOMAIN-CONTAINING PROTEIN-RELATED"/>
    <property type="match status" value="1"/>
</dbReference>
<feature type="domain" description="Retroviral polymerase SH3-like" evidence="3">
    <location>
        <begin position="17"/>
        <end position="78"/>
    </location>
</feature>
<dbReference type="Pfam" id="PF25597">
    <property type="entry name" value="SH3_retrovirus"/>
    <property type="match status" value="1"/>
</dbReference>
<evidence type="ECO:0000313" key="4">
    <source>
        <dbReference type="EMBL" id="KAI5442502.1"/>
    </source>
</evidence>